<accession>A0A2S9JFE7</accession>
<gene>
    <name evidence="2" type="ORF">C5750_17555</name>
</gene>
<keyword evidence="1" id="KW-0175">Coiled coil</keyword>
<evidence type="ECO:0000256" key="1">
    <source>
        <dbReference type="SAM" id="Coils"/>
    </source>
</evidence>
<dbReference type="OrthoDB" id="8115826at2"/>
<keyword evidence="3" id="KW-1185">Reference proteome</keyword>
<proteinExistence type="predicted"/>
<sequence>MSLLLANLISAALIATGLAVFLVALRKANRLTAMSRAMAQQVAGSARSLEQALLILQNERETCRDESVRLEAKLKDSDRARSEMTRTIRMVERAKNEFKDNVRPFPAADAAQRVATPAFVQPVPAAPAEARHGTPIHNQPAAPAKVLPVFVNRIVRSADVANAVL</sequence>
<feature type="coiled-coil region" evidence="1">
    <location>
        <begin position="46"/>
        <end position="97"/>
    </location>
</feature>
<reference evidence="2 3" key="1">
    <citation type="submission" date="2018-02" db="EMBL/GenBank/DDBJ databases">
        <title>The draft genome of Phyllobacterium myrsinacearum DSM5892.</title>
        <authorList>
            <person name="Li L."/>
            <person name="Liu L."/>
            <person name="Zhang X."/>
            <person name="Wang T."/>
        </authorList>
    </citation>
    <scope>NUCLEOTIDE SEQUENCE [LARGE SCALE GENOMIC DNA]</scope>
    <source>
        <strain evidence="2 3">DSM 5892</strain>
    </source>
</reference>
<dbReference type="NCBIfam" id="NF046118">
    <property type="entry name" value="T4SS_BAB2_0123"/>
    <property type="match status" value="1"/>
</dbReference>
<dbReference type="AlphaFoldDB" id="A0A2S9JFE7"/>
<protein>
    <submittedName>
        <fullName evidence="2">Uncharacterized protein</fullName>
    </submittedName>
</protein>
<dbReference type="RefSeq" id="WP_105735217.1">
    <property type="nucleotide sequence ID" value="NZ_PVBT01000005.1"/>
</dbReference>
<dbReference type="EMBL" id="PVBT01000005">
    <property type="protein sequence ID" value="PRD51660.1"/>
    <property type="molecule type" value="Genomic_DNA"/>
</dbReference>
<comment type="caution">
    <text evidence="2">The sequence shown here is derived from an EMBL/GenBank/DDBJ whole genome shotgun (WGS) entry which is preliminary data.</text>
</comment>
<organism evidence="2 3">
    <name type="scientific">Phyllobacterium myrsinacearum</name>
    <dbReference type="NCBI Taxonomy" id="28101"/>
    <lineage>
        <taxon>Bacteria</taxon>
        <taxon>Pseudomonadati</taxon>
        <taxon>Pseudomonadota</taxon>
        <taxon>Alphaproteobacteria</taxon>
        <taxon>Hyphomicrobiales</taxon>
        <taxon>Phyllobacteriaceae</taxon>
        <taxon>Phyllobacterium</taxon>
    </lineage>
</organism>
<evidence type="ECO:0000313" key="2">
    <source>
        <dbReference type="EMBL" id="PRD51660.1"/>
    </source>
</evidence>
<dbReference type="Proteomes" id="UP000238563">
    <property type="component" value="Unassembled WGS sequence"/>
</dbReference>
<evidence type="ECO:0000313" key="3">
    <source>
        <dbReference type="Proteomes" id="UP000238563"/>
    </source>
</evidence>
<name>A0A2S9JFE7_9HYPH</name>